<dbReference type="Pfam" id="PF24883">
    <property type="entry name" value="NPHP3_N"/>
    <property type="match status" value="1"/>
</dbReference>
<organism evidence="4 5">
    <name type="scientific">Viridothelium virens</name>
    <name type="common">Speckled blister lichen</name>
    <name type="synonym">Trypethelium virens</name>
    <dbReference type="NCBI Taxonomy" id="1048519"/>
    <lineage>
        <taxon>Eukaryota</taxon>
        <taxon>Fungi</taxon>
        <taxon>Dikarya</taxon>
        <taxon>Ascomycota</taxon>
        <taxon>Pezizomycotina</taxon>
        <taxon>Dothideomycetes</taxon>
        <taxon>Dothideomycetes incertae sedis</taxon>
        <taxon>Trypetheliales</taxon>
        <taxon>Trypetheliaceae</taxon>
        <taxon>Viridothelium</taxon>
    </lineage>
</organism>
<dbReference type="PANTHER" id="PTHR10039">
    <property type="entry name" value="AMELOGENIN"/>
    <property type="match status" value="1"/>
</dbReference>
<dbReference type="SUPFAM" id="SSF48452">
    <property type="entry name" value="TPR-like"/>
    <property type="match status" value="1"/>
</dbReference>
<feature type="compositionally biased region" description="Acidic residues" evidence="2">
    <location>
        <begin position="1211"/>
        <end position="1220"/>
    </location>
</feature>
<dbReference type="AlphaFoldDB" id="A0A6A6H3K2"/>
<feature type="non-terminal residue" evidence="4">
    <location>
        <position position="1220"/>
    </location>
</feature>
<gene>
    <name evidence="4" type="ORF">EV356DRAFT_504942</name>
</gene>
<dbReference type="InterPro" id="IPR027417">
    <property type="entry name" value="P-loop_NTPase"/>
</dbReference>
<dbReference type="EMBL" id="ML991813">
    <property type="protein sequence ID" value="KAF2232674.1"/>
    <property type="molecule type" value="Genomic_DNA"/>
</dbReference>
<dbReference type="SUPFAM" id="SSF52540">
    <property type="entry name" value="P-loop containing nucleoside triphosphate hydrolases"/>
    <property type="match status" value="1"/>
</dbReference>
<feature type="compositionally biased region" description="Polar residues" evidence="2">
    <location>
        <begin position="1034"/>
        <end position="1051"/>
    </location>
</feature>
<feature type="region of interest" description="Disordered" evidence="2">
    <location>
        <begin position="350"/>
        <end position="375"/>
    </location>
</feature>
<evidence type="ECO:0000313" key="5">
    <source>
        <dbReference type="Proteomes" id="UP000800092"/>
    </source>
</evidence>
<feature type="region of interest" description="Disordered" evidence="2">
    <location>
        <begin position="1198"/>
        <end position="1220"/>
    </location>
</feature>
<dbReference type="Proteomes" id="UP000800092">
    <property type="component" value="Unassembled WGS sequence"/>
</dbReference>
<evidence type="ECO:0000256" key="1">
    <source>
        <dbReference type="ARBA" id="ARBA00022737"/>
    </source>
</evidence>
<dbReference type="PANTHER" id="PTHR10039:SF17">
    <property type="entry name" value="FUNGAL STAND N-TERMINAL GOODBYE DOMAIN-CONTAINING PROTEIN-RELATED"/>
    <property type="match status" value="1"/>
</dbReference>
<feature type="compositionally biased region" description="Basic and acidic residues" evidence="2">
    <location>
        <begin position="1198"/>
        <end position="1210"/>
    </location>
</feature>
<dbReference type="PROSITE" id="PS50837">
    <property type="entry name" value="NACHT"/>
    <property type="match status" value="1"/>
</dbReference>
<accession>A0A6A6H3K2</accession>
<dbReference type="InterPro" id="IPR056884">
    <property type="entry name" value="NPHP3-like_N"/>
</dbReference>
<proteinExistence type="predicted"/>
<name>A0A6A6H3K2_VIRVR</name>
<dbReference type="SUPFAM" id="SSF57850">
    <property type="entry name" value="RING/U-box"/>
    <property type="match status" value="1"/>
</dbReference>
<evidence type="ECO:0000256" key="2">
    <source>
        <dbReference type="SAM" id="MobiDB-lite"/>
    </source>
</evidence>
<feature type="region of interest" description="Disordered" evidence="2">
    <location>
        <begin position="1003"/>
        <end position="1113"/>
    </location>
</feature>
<feature type="compositionally biased region" description="Polar residues" evidence="2">
    <location>
        <begin position="1062"/>
        <end position="1091"/>
    </location>
</feature>
<dbReference type="InterPro" id="IPR011990">
    <property type="entry name" value="TPR-like_helical_dom_sf"/>
</dbReference>
<evidence type="ECO:0000313" key="4">
    <source>
        <dbReference type="EMBL" id="KAF2232674.1"/>
    </source>
</evidence>
<feature type="compositionally biased region" description="Basic and acidic residues" evidence="2">
    <location>
        <begin position="1005"/>
        <end position="1023"/>
    </location>
</feature>
<feature type="compositionally biased region" description="Low complexity" evidence="2">
    <location>
        <begin position="1092"/>
        <end position="1109"/>
    </location>
</feature>
<evidence type="ECO:0000259" key="3">
    <source>
        <dbReference type="PROSITE" id="PS50837"/>
    </source>
</evidence>
<sequence>MQLVRKFGRSYVGTNYFWFFQHDAYTTWSLCRSDSSVLLLWGPPGVGKSTLSQFVYSRLDAANRARFGRSFPARFHFQETGKSLKSIKNCLISLVLQLAQKDNAYCEHIASQLTDGHKLYGIPEDIEVLWDELFRKRFGPQAEDSVFFILDGLDELPEQEFGKLMQLLSSIVKDKLKIRVLLTSRPGVAALDTLHPTEIEMSRSNLKRDMSALASERCNNLPGIRRFPKRIKQIIRAKVTERADGMLYVDLALHYLDSTGREGLARKAVDKLPSNLSDLFKHIIREIYHTRSSKAQQAIRTLYTWLIYAKRPITIAEANQVIFLSTSESIFRIEDEVQGQSSRLLDLVQNDDEDSDDGEADAPLNDDDSIDENHEDDYDDVSGSLYFQEKAFRDFLKEQESQTDGLAEHQTAAHLTILDTSISVLCSPVKTEVNLETGDGDKTDSREKNHLLEYASCYWDWHFLQITVNDATEEQIRRVVSLLSQIFQNNNNALGKIEESDRIFELSDTHTRCPAMTKSAFERIPAWLERAERIVSTLEPNVAEWLRSFQSDSKTGLQDLLRCHGRNWYEAVSQSRAYKAFRMAVPTLHLLENAGEEISNDDSLSPERIRDFVNTFDRTDDDYKFHRALAAVYSREHHPQLALEECENALKFDLPNEDRFRMLSLGADCGLRSFEVTLEGDRIEGLKQAYSYIVEAFAMLDSLFTKPYSYYDRNFLFDCWYTRAQIEAKLDLYEEAIKSYDESANLLPWTRPFFLEDVFDILEKQKDYKGIITRLGETKAEHQRIFLARKLDDGNQLVQKAAKEVGDEGISTLLRLYSQAIEYYDHSERSGSIRLRLAFLYRRVIGDSPAAKAVLIRLLNSDACKNIWGDGDDMFALVIARFYYAEILYEDFVSSHDPSHKAALLAELKELPEKQLGKSLALDFERSSNTTIMLARMLLKLGPAQEYYDVMQSTFDICYKGLTDTISSNDEASLRLFARLLALAGLQRDAQIAYSAQFYNLDSEGDSKDLSETQDNRREDLQKNDSGGPPLTNGEPTTSGEACCSSSTAQPTPEPKSHVSDTDASNEPSTPKSASDFTNGVPSDTSSNVATPSKKTNSPNSQPNSQPTPDGDLNNSTYFCEGCSKGFSNWSTPHYLCAVCASCDLCQACYEKRQARNDGGPNDSWKEYCGVNHAYIRGPVEGWKGIKGGVMRIERVEPIGKNTEGERAENTEDGETELEG</sequence>
<dbReference type="Gene3D" id="3.40.50.300">
    <property type="entry name" value="P-loop containing nucleotide triphosphate hydrolases"/>
    <property type="match status" value="1"/>
</dbReference>
<protein>
    <recommendedName>
        <fullName evidence="3">NACHT domain-containing protein</fullName>
    </recommendedName>
</protein>
<keyword evidence="1" id="KW-0677">Repeat</keyword>
<dbReference type="Gene3D" id="1.25.40.10">
    <property type="entry name" value="Tetratricopeptide repeat domain"/>
    <property type="match status" value="1"/>
</dbReference>
<feature type="domain" description="NACHT" evidence="3">
    <location>
        <begin position="36"/>
        <end position="187"/>
    </location>
</feature>
<dbReference type="OrthoDB" id="448455at2759"/>
<reference evidence="4" key="1">
    <citation type="journal article" date="2020" name="Stud. Mycol.">
        <title>101 Dothideomycetes genomes: a test case for predicting lifestyles and emergence of pathogens.</title>
        <authorList>
            <person name="Haridas S."/>
            <person name="Albert R."/>
            <person name="Binder M."/>
            <person name="Bloem J."/>
            <person name="Labutti K."/>
            <person name="Salamov A."/>
            <person name="Andreopoulos B."/>
            <person name="Baker S."/>
            <person name="Barry K."/>
            <person name="Bills G."/>
            <person name="Bluhm B."/>
            <person name="Cannon C."/>
            <person name="Castanera R."/>
            <person name="Culley D."/>
            <person name="Daum C."/>
            <person name="Ezra D."/>
            <person name="Gonzalez J."/>
            <person name="Henrissat B."/>
            <person name="Kuo A."/>
            <person name="Liang C."/>
            <person name="Lipzen A."/>
            <person name="Lutzoni F."/>
            <person name="Magnuson J."/>
            <person name="Mondo S."/>
            <person name="Nolan M."/>
            <person name="Ohm R."/>
            <person name="Pangilinan J."/>
            <person name="Park H.-J."/>
            <person name="Ramirez L."/>
            <person name="Alfaro M."/>
            <person name="Sun H."/>
            <person name="Tritt A."/>
            <person name="Yoshinaga Y."/>
            <person name="Zwiers L.-H."/>
            <person name="Turgeon B."/>
            <person name="Goodwin S."/>
            <person name="Spatafora J."/>
            <person name="Crous P."/>
            <person name="Grigoriev I."/>
        </authorList>
    </citation>
    <scope>NUCLEOTIDE SEQUENCE</scope>
    <source>
        <strain evidence="4">Tuck. ex Michener</strain>
    </source>
</reference>
<keyword evidence="5" id="KW-1185">Reference proteome</keyword>
<dbReference type="InterPro" id="IPR007111">
    <property type="entry name" value="NACHT_NTPase"/>
</dbReference>